<evidence type="ECO:0000256" key="1">
    <source>
        <dbReference type="SAM" id="MobiDB-lite"/>
    </source>
</evidence>
<proteinExistence type="predicted"/>
<feature type="compositionally biased region" description="Basic and acidic residues" evidence="1">
    <location>
        <begin position="920"/>
        <end position="937"/>
    </location>
</feature>
<organism evidence="2 3">
    <name type="scientific">Polarella glacialis</name>
    <name type="common">Dinoflagellate</name>
    <dbReference type="NCBI Taxonomy" id="89957"/>
    <lineage>
        <taxon>Eukaryota</taxon>
        <taxon>Sar</taxon>
        <taxon>Alveolata</taxon>
        <taxon>Dinophyceae</taxon>
        <taxon>Suessiales</taxon>
        <taxon>Suessiaceae</taxon>
        <taxon>Polarella</taxon>
    </lineage>
</organism>
<comment type="caution">
    <text evidence="2">The sequence shown here is derived from an EMBL/GenBank/DDBJ whole genome shotgun (WGS) entry which is preliminary data.</text>
</comment>
<feature type="compositionally biased region" description="Basic residues" evidence="1">
    <location>
        <begin position="891"/>
        <end position="905"/>
    </location>
</feature>
<protein>
    <submittedName>
        <fullName evidence="2">Uncharacterized protein</fullName>
    </submittedName>
</protein>
<feature type="region of interest" description="Disordered" evidence="1">
    <location>
        <begin position="838"/>
        <end position="954"/>
    </location>
</feature>
<dbReference type="AlphaFoldDB" id="A0A813HQ80"/>
<evidence type="ECO:0000313" key="2">
    <source>
        <dbReference type="EMBL" id="CAE8640333.1"/>
    </source>
</evidence>
<feature type="compositionally biased region" description="Basic and acidic residues" evidence="1">
    <location>
        <begin position="448"/>
        <end position="460"/>
    </location>
</feature>
<sequence length="954" mass="103088">ACQEALGVAEALGVPSDAAPQIQLREAIARLEDRQAADALQSEATASAAQAPEARLPETVQAQDPAVQDLEEQRTRSEEAGTLYTREGAHLLMSLGAAKGRVGDLRGALEAFALAKAAYVEADCLESAEGIALLSNTGFAQIHDDDMPLFRGPSALGIKLSQSLLTCLRGIRIGDENHGVPSCLYLGNVAGCGAGKSRLGACVVSPMEEAAKAIWGDLFEAWVPEPQVPAVLSDIKKAETFEGLTRRRRRTAMGKATASSPKPSPPAPTDRGLVEAYEAAGGDEDTWKQDMGDAARDYGEVTYDSTKFSSSQTFADKFHDQFESMVPEAEYFVYEAMGDDKKPQGQALVKLIRMADDFTSRGGAWLRCAHLAASDSYYGYWAEKHLLDSEEVIYHLCAVPAAQCKSKWGASPGQKQIHFNKWTLCPPVGMLCMPWARETGLQLMREKLKSQKRHHEDQLKAQKRRQATREQLAEDERRLTGGTGAEPVLRERGAEASGLPSGLRSRDGPDSRVGLPADEGLPARQPSGGLAGVLDDFDGESFGGSDVGEQLRGRAEGRGQGLFEGLPPPMFPPPPAPAGAKRRRGDKAERQEDAAENRGEGRKRDKRGKMSEDLAAQVLIFNKRGSRELGKQDFCPVLAAPLEGWEWACSKWGSCFVKQNTSDAAASGGRFSDLKAVRVQAYVRQCLFTRHMPSTIGERNAREVTTMALALDHILTGNLAGAGDVLMQRLKSLEAALGSKSWQMAKHLELAPASNEGIATMEELEAVSRAERRDAKLRGNSGASREKPAGALLRPVILKAREDNPLSDGLVLTPARPPALRWADELEKRDVGARAHLEARAAKSPSRSRSASGARSASQGRSSVGGVEDPLDGDRLSNEGSGEETEEQTKTKKRARPSVKRRKRALQWQQAQTQASPSDAEEKAARVKRSGSEERRAHDKTKKWGALTAAASKG</sequence>
<evidence type="ECO:0000313" key="3">
    <source>
        <dbReference type="Proteomes" id="UP000654075"/>
    </source>
</evidence>
<keyword evidence="3" id="KW-1185">Reference proteome</keyword>
<feature type="compositionally biased region" description="Low complexity" evidence="1">
    <location>
        <begin position="39"/>
        <end position="54"/>
    </location>
</feature>
<feature type="compositionally biased region" description="Low complexity" evidence="1">
    <location>
        <begin position="842"/>
        <end position="866"/>
    </location>
</feature>
<gene>
    <name evidence="2" type="ORF">PGLA1383_LOCUS55217</name>
</gene>
<name>A0A813HQ80_POLGL</name>
<dbReference type="Proteomes" id="UP000654075">
    <property type="component" value="Unassembled WGS sequence"/>
</dbReference>
<reference evidence="2" key="1">
    <citation type="submission" date="2021-02" db="EMBL/GenBank/DDBJ databases">
        <authorList>
            <person name="Dougan E. K."/>
            <person name="Rhodes N."/>
            <person name="Thang M."/>
            <person name="Chan C."/>
        </authorList>
    </citation>
    <scope>NUCLEOTIDE SEQUENCE</scope>
</reference>
<feature type="compositionally biased region" description="Basic and acidic residues" evidence="1">
    <location>
        <begin position="467"/>
        <end position="479"/>
    </location>
</feature>
<dbReference type="EMBL" id="CAJNNV010032558">
    <property type="protein sequence ID" value="CAE8640333.1"/>
    <property type="molecule type" value="Genomic_DNA"/>
</dbReference>
<feature type="region of interest" description="Disordered" evidence="1">
    <location>
        <begin position="448"/>
        <end position="609"/>
    </location>
</feature>
<feature type="compositionally biased region" description="Polar residues" evidence="1">
    <location>
        <begin position="907"/>
        <end position="917"/>
    </location>
</feature>
<feature type="region of interest" description="Disordered" evidence="1">
    <location>
        <begin position="39"/>
        <end position="81"/>
    </location>
</feature>
<dbReference type="OrthoDB" id="445563at2759"/>
<feature type="compositionally biased region" description="Pro residues" evidence="1">
    <location>
        <begin position="566"/>
        <end position="577"/>
    </location>
</feature>
<feature type="compositionally biased region" description="Basic and acidic residues" evidence="1">
    <location>
        <begin position="586"/>
        <end position="609"/>
    </location>
</feature>
<accession>A0A813HQ80</accession>
<feature type="region of interest" description="Disordered" evidence="1">
    <location>
        <begin position="247"/>
        <end position="270"/>
    </location>
</feature>
<feature type="non-terminal residue" evidence="2">
    <location>
        <position position="954"/>
    </location>
</feature>